<evidence type="ECO:0000256" key="1">
    <source>
        <dbReference type="ARBA" id="ARBA00000851"/>
    </source>
</evidence>
<organism evidence="12 13">
    <name type="scientific">Mycoplasma zalophidermidis</name>
    <dbReference type="NCBI Taxonomy" id="398174"/>
    <lineage>
        <taxon>Bacteria</taxon>
        <taxon>Bacillati</taxon>
        <taxon>Mycoplasmatota</taxon>
        <taxon>Mollicutes</taxon>
        <taxon>Mycoplasmataceae</taxon>
        <taxon>Mycoplasma</taxon>
    </lineage>
</organism>
<evidence type="ECO:0000256" key="8">
    <source>
        <dbReference type="ARBA" id="ARBA00022801"/>
    </source>
</evidence>
<dbReference type="InterPro" id="IPR040980">
    <property type="entry name" value="SWI2_SNF2"/>
</dbReference>
<dbReference type="InterPro" id="IPR014001">
    <property type="entry name" value="Helicase_ATP-bd"/>
</dbReference>
<evidence type="ECO:0000259" key="11">
    <source>
        <dbReference type="PROSITE" id="PS51192"/>
    </source>
</evidence>
<reference evidence="12" key="1">
    <citation type="submission" date="2021-06" db="EMBL/GenBank/DDBJ databases">
        <title>Novel Mycoplasma species detected in California sea lions (Zalophus californianus) from the USA.</title>
        <authorList>
            <person name="Volokhov D.V."/>
            <person name="Furtak V.A."/>
            <person name="Zagorodnyaya T.A."/>
        </authorList>
    </citation>
    <scope>NUCLEOTIDE SEQUENCE [LARGE SCALE GENOMIC DNA]</scope>
    <source>
        <strain evidence="12">CSL 4779</strain>
    </source>
</reference>
<evidence type="ECO:0000256" key="2">
    <source>
        <dbReference type="ARBA" id="ARBA00008598"/>
    </source>
</evidence>
<evidence type="ECO:0000256" key="9">
    <source>
        <dbReference type="ARBA" id="ARBA00022840"/>
    </source>
</evidence>
<gene>
    <name evidence="12" type="ORF">KQ878_03445</name>
</gene>
<keyword evidence="9" id="KW-0067">ATP-binding</keyword>
<keyword evidence="6" id="KW-0680">Restriction system</keyword>
<dbReference type="RefSeq" id="WP_216567946.1">
    <property type="nucleotide sequence ID" value="NZ_JAHMHK010000007.1"/>
</dbReference>
<evidence type="ECO:0000256" key="5">
    <source>
        <dbReference type="ARBA" id="ARBA00022741"/>
    </source>
</evidence>
<keyword evidence="7" id="KW-0255">Endonuclease</keyword>
<dbReference type="PROSITE" id="PS51192">
    <property type="entry name" value="HELICASE_ATP_BIND_1"/>
    <property type="match status" value="1"/>
</dbReference>
<accession>A0ABS6DSP1</accession>
<comment type="catalytic activity">
    <reaction evidence="1">
        <text>Endonucleolytic cleavage of DNA to give random double-stranded fragments with terminal 5'-phosphates, ATP is simultaneously hydrolyzed.</text>
        <dbReference type="EC" id="3.1.21.3"/>
    </reaction>
</comment>
<evidence type="ECO:0000313" key="12">
    <source>
        <dbReference type="EMBL" id="MBU4693922.1"/>
    </source>
</evidence>
<dbReference type="InterPro" id="IPR055180">
    <property type="entry name" value="HsdR_RecA-like_helicase_dom_2"/>
</dbReference>
<dbReference type="SMART" id="SM00487">
    <property type="entry name" value="DEXDc"/>
    <property type="match status" value="1"/>
</dbReference>
<evidence type="ECO:0000256" key="7">
    <source>
        <dbReference type="ARBA" id="ARBA00022759"/>
    </source>
</evidence>
<dbReference type="EMBL" id="JAHMHK010000007">
    <property type="protein sequence ID" value="MBU4693922.1"/>
    <property type="molecule type" value="Genomic_DNA"/>
</dbReference>
<dbReference type="PANTHER" id="PTHR30195:SF16">
    <property type="entry name" value="TYPE I RESTRICTION ENZYME ENDONUCLEASE SUBUNIT"/>
    <property type="match status" value="1"/>
</dbReference>
<dbReference type="CDD" id="cd22332">
    <property type="entry name" value="HsdR_N"/>
    <property type="match status" value="1"/>
</dbReference>
<dbReference type="Pfam" id="PF22679">
    <property type="entry name" value="T1R_D3-like"/>
    <property type="match status" value="1"/>
</dbReference>
<keyword evidence="4" id="KW-0540">Nuclease</keyword>
<feature type="domain" description="Helicase ATP-binding" evidence="11">
    <location>
        <begin position="300"/>
        <end position="474"/>
    </location>
</feature>
<dbReference type="Pfam" id="PF18766">
    <property type="entry name" value="SWI2_SNF2"/>
    <property type="match status" value="1"/>
</dbReference>
<evidence type="ECO:0000256" key="10">
    <source>
        <dbReference type="ARBA" id="ARBA00023125"/>
    </source>
</evidence>
<dbReference type="Proteomes" id="UP000812267">
    <property type="component" value="Unassembled WGS sequence"/>
</dbReference>
<keyword evidence="12" id="KW-0347">Helicase</keyword>
<name>A0ABS6DSP1_9MOLU</name>
<evidence type="ECO:0000256" key="4">
    <source>
        <dbReference type="ARBA" id="ARBA00022722"/>
    </source>
</evidence>
<proteinExistence type="inferred from homology"/>
<comment type="similarity">
    <text evidence="2">Belongs to the HsdR family.</text>
</comment>
<dbReference type="GO" id="GO:0004386">
    <property type="term" value="F:helicase activity"/>
    <property type="evidence" value="ECO:0007669"/>
    <property type="project" value="UniProtKB-KW"/>
</dbReference>
<keyword evidence="10" id="KW-0238">DNA-binding</keyword>
<keyword evidence="13" id="KW-1185">Reference proteome</keyword>
<dbReference type="PANTHER" id="PTHR30195">
    <property type="entry name" value="TYPE I SITE-SPECIFIC DEOXYRIBONUCLEASE PROTEIN SUBUNIT M AND R"/>
    <property type="match status" value="1"/>
</dbReference>
<evidence type="ECO:0000256" key="3">
    <source>
        <dbReference type="ARBA" id="ARBA00012654"/>
    </source>
</evidence>
<evidence type="ECO:0000256" key="6">
    <source>
        <dbReference type="ARBA" id="ARBA00022747"/>
    </source>
</evidence>
<dbReference type="EC" id="3.1.21.3" evidence="3"/>
<dbReference type="InterPro" id="IPR007409">
    <property type="entry name" value="Restrct_endonuc_type1_HsdR_N"/>
</dbReference>
<dbReference type="InterPro" id="IPR051268">
    <property type="entry name" value="Type-I_R_enzyme_R_subunit"/>
</dbReference>
<evidence type="ECO:0000313" key="13">
    <source>
        <dbReference type="Proteomes" id="UP000812267"/>
    </source>
</evidence>
<keyword evidence="8" id="KW-0378">Hydrolase</keyword>
<keyword evidence="5" id="KW-0547">Nucleotide-binding</keyword>
<comment type="caution">
    <text evidence="12">The sequence shown here is derived from an EMBL/GenBank/DDBJ whole genome shotgun (WGS) entry which is preliminary data.</text>
</comment>
<dbReference type="Pfam" id="PF04313">
    <property type="entry name" value="HSDR_N"/>
    <property type="match status" value="1"/>
</dbReference>
<protein>
    <recommendedName>
        <fullName evidence="3">type I site-specific deoxyribonuclease</fullName>
        <ecNumber evidence="3">3.1.21.3</ecNumber>
    </recommendedName>
</protein>
<sequence>MSNFNYDTEKEFQKDLTEHLTKYGNWKVFGTNTSDSIPCRMNNVDEDQIWNNWRKILNQMNKDKLGEYPITDEEFKELKRKVDIYTKTVSKANESLREGLISINRTDERSEDYQKDVYLRFFPHGKVNPADNIYQVATEVNIERKNEKRLDVVLLINGVPLYHIELKRSASRFSKARDQIKTYFRNGIYQGLFGFVQVLVAMTPNKMSYWPNATKFNMFEKNIENRMSWTNFDNLPIDDWETICNQFLSIPAAHKLIQDYSIANNEDDELLLLRSYQFHAVESIMQKFDKSSAEDIWKTGDGSQAIKGGYVWHTTGSGKTLTSFKTARLLLDYNYANKVIFVVDRVALNNQTQNEFNRFENRKSEQESCVLVPKNSKELGDKLLKTDISKQIIVTTINKLSEVVSDKKDKVRFSKLADEKFVFIFDEAHRSVSGQRYAEIINFFKNSVVIGFTGTPIFSSNSKNNLTTRDIFGGNEPIHTYTIANGIKDGKVLKFSIDYITLDKPLIYTKWLEQSGYSAVTKESIEYFSKNNLDIIKTFDAETNPKFSSEWRTIKMMIDDKSKDNDEYIEIEKKLKDKKAFSNAFYQNSVAKFIIEDWYNRSSRRNFSGLFATSSIEDAINYFELFHKIIDNDTTGKYKDLKITAIFDDSIASDDGYVNESKKILGVDSIIDRYNTDFNTNFSPFQYSSEFKNDVLLRLAHKGQYNSLNKERGVNPEKDSEKLDIVIVVSQLLTGYDSKYINTVYYDKEQSMESLIQSISRTNRILNDPSYEKKLFGNIVFIKSPCQMYKNIREAFLAYAHADKFELVEVKTSEELIEEQLNLFNKINHTLNEISTINNDGYIVFNMYEDETEKFIFKHKFSSFISDLTKLINNDKAMSIKNTMSTLAPEWDDKIEKIKKISNFIPILRNAVRDIDITEILEINSDSTEKDVEEQIFIELEEVSYVGKNDFIGPEWIAKFNSLVREGSGDGSHKIWDEINTMVTNNFPRKDLPIINEVLDEYKNDATILDLDLPYDRILFRKQKSEENKVISLAQNYNVDVEAVKMLYLRKEEPSAMCGVELLFKDYEISSSTKEYLEKNNKTKHIGRWIKRQVINSFTNELTALRENKKSSD</sequence>